<dbReference type="InterPro" id="IPR059180">
    <property type="entry name" value="3D_YorM"/>
</dbReference>
<gene>
    <name evidence="4" type="ORF">GX523_10735</name>
</gene>
<evidence type="ECO:0000259" key="3">
    <source>
        <dbReference type="Pfam" id="PF06725"/>
    </source>
</evidence>
<comment type="caution">
    <text evidence="4">The sequence shown here is derived from an EMBL/GenBank/DDBJ whole genome shotgun (WGS) entry which is preliminary data.</text>
</comment>
<reference evidence="4 5" key="1">
    <citation type="journal article" date="2020" name="Biotechnol. Biofuels">
        <title>New insights from the biogas microbiome by comprehensive genome-resolved metagenomics of nearly 1600 species originating from multiple anaerobic digesters.</title>
        <authorList>
            <person name="Campanaro S."/>
            <person name="Treu L."/>
            <person name="Rodriguez-R L.M."/>
            <person name="Kovalovszki A."/>
            <person name="Ziels R.M."/>
            <person name="Maus I."/>
            <person name="Zhu X."/>
            <person name="Kougias P.G."/>
            <person name="Basile A."/>
            <person name="Luo G."/>
            <person name="Schluter A."/>
            <person name="Konstantinidis K.T."/>
            <person name="Angelidaki I."/>
        </authorList>
    </citation>
    <scope>NUCLEOTIDE SEQUENCE [LARGE SCALE GENOMIC DNA]</scope>
    <source>
        <strain evidence="4">AS05jafATM_4</strain>
    </source>
</reference>
<dbReference type="EMBL" id="DUTF01000241">
    <property type="protein sequence ID" value="HHY27196.1"/>
    <property type="molecule type" value="Genomic_DNA"/>
</dbReference>
<keyword evidence="2" id="KW-0175">Coiled coil</keyword>
<dbReference type="Proteomes" id="UP000553059">
    <property type="component" value="Unassembled WGS sequence"/>
</dbReference>
<dbReference type="GO" id="GO:0009254">
    <property type="term" value="P:peptidoglycan turnover"/>
    <property type="evidence" value="ECO:0007669"/>
    <property type="project" value="InterPro"/>
</dbReference>
<name>A0A7C7D649_9FIRM</name>
<dbReference type="InterPro" id="IPR051933">
    <property type="entry name" value="Resuscitation_pf_RpfB"/>
</dbReference>
<feature type="domain" description="3D" evidence="3">
    <location>
        <begin position="117"/>
        <end position="170"/>
    </location>
</feature>
<evidence type="ECO:0000256" key="2">
    <source>
        <dbReference type="SAM" id="Coils"/>
    </source>
</evidence>
<sequence>MTRKRPFWKRISFWEAVASLFLTCAILLNSLSLIVLKQRISILQTEIQMLKSDQSNLTEKQRDLINSVDSFLDTWQMGVFEATAYSPLDDRNGLNSWNDGTVMSSGVSTAEWIDAGVSVDPGIIPLGSKIFIKGMGWRIATDTGGSIKNYKLDIPMWTFDDAMNFGRKDVIAVWPRQQQRE</sequence>
<dbReference type="PANTHER" id="PTHR39160">
    <property type="entry name" value="CELL WALL-BINDING PROTEIN YOCH"/>
    <property type="match status" value="1"/>
</dbReference>
<dbReference type="CDD" id="cd14667">
    <property type="entry name" value="3D_containing_proteins"/>
    <property type="match status" value="1"/>
</dbReference>
<proteinExistence type="predicted"/>
<accession>A0A7C7D649</accession>
<dbReference type="GO" id="GO:0004553">
    <property type="term" value="F:hydrolase activity, hydrolyzing O-glycosyl compounds"/>
    <property type="evidence" value="ECO:0007669"/>
    <property type="project" value="InterPro"/>
</dbReference>
<dbReference type="GO" id="GO:0019867">
    <property type="term" value="C:outer membrane"/>
    <property type="evidence" value="ECO:0007669"/>
    <property type="project" value="InterPro"/>
</dbReference>
<dbReference type="PANTHER" id="PTHR39160:SF4">
    <property type="entry name" value="RESUSCITATION-PROMOTING FACTOR RPFB"/>
    <property type="match status" value="1"/>
</dbReference>
<evidence type="ECO:0000313" key="4">
    <source>
        <dbReference type="EMBL" id="HHY27196.1"/>
    </source>
</evidence>
<keyword evidence="1" id="KW-0732">Signal</keyword>
<evidence type="ECO:0000256" key="1">
    <source>
        <dbReference type="ARBA" id="ARBA00022729"/>
    </source>
</evidence>
<dbReference type="Pfam" id="PF06725">
    <property type="entry name" value="3D"/>
    <property type="match status" value="1"/>
</dbReference>
<organism evidence="4 5">
    <name type="scientific">Desulfitobacterium dehalogenans</name>
    <dbReference type="NCBI Taxonomy" id="36854"/>
    <lineage>
        <taxon>Bacteria</taxon>
        <taxon>Bacillati</taxon>
        <taxon>Bacillota</taxon>
        <taxon>Clostridia</taxon>
        <taxon>Eubacteriales</taxon>
        <taxon>Desulfitobacteriaceae</taxon>
        <taxon>Desulfitobacterium</taxon>
    </lineage>
</organism>
<feature type="coiled-coil region" evidence="2">
    <location>
        <begin position="33"/>
        <end position="60"/>
    </location>
</feature>
<evidence type="ECO:0000313" key="5">
    <source>
        <dbReference type="Proteomes" id="UP000553059"/>
    </source>
</evidence>
<dbReference type="AlphaFoldDB" id="A0A7C7D649"/>
<dbReference type="InterPro" id="IPR010611">
    <property type="entry name" value="3D_dom"/>
</dbReference>
<protein>
    <recommendedName>
        <fullName evidence="3">3D domain-containing protein</fullName>
    </recommendedName>
</protein>